<dbReference type="PROSITE" id="PS51257">
    <property type="entry name" value="PROKAR_LIPOPROTEIN"/>
    <property type="match status" value="1"/>
</dbReference>
<keyword evidence="4" id="KW-1185">Reference proteome</keyword>
<accession>A0ABU9N8Q4</accession>
<dbReference type="RefSeq" id="WP_342696197.1">
    <property type="nucleotide sequence ID" value="NZ_JBCGDO010000013.1"/>
</dbReference>
<feature type="signal peptide" evidence="2">
    <location>
        <begin position="1"/>
        <end position="22"/>
    </location>
</feature>
<dbReference type="InterPro" id="IPR032871">
    <property type="entry name" value="AHH_dom_containing"/>
</dbReference>
<feature type="region of interest" description="Disordered" evidence="1">
    <location>
        <begin position="220"/>
        <end position="248"/>
    </location>
</feature>
<name>A0ABU9N8Q4_9FLAO</name>
<comment type="caution">
    <text evidence="3">The sequence shown here is derived from an EMBL/GenBank/DDBJ whole genome shotgun (WGS) entry which is preliminary data.</text>
</comment>
<keyword evidence="2" id="KW-0732">Signal</keyword>
<proteinExistence type="predicted"/>
<dbReference type="Proteomes" id="UP001460072">
    <property type="component" value="Unassembled WGS sequence"/>
</dbReference>
<protein>
    <submittedName>
        <fullName evidence="3">AHH domain-containing protein</fullName>
    </submittedName>
</protein>
<gene>
    <name evidence="3" type="ORF">WFZ85_10205</name>
</gene>
<sequence length="615" mass="68763">MKNLFKKSPVFLILLLAMLFSSCEKDLYEEQIRSSQKFKIKEVKFDDLFKDEKFNSLMRSMNNNNITSRSAFEDQFGFTIYNDKVRIIENDTITSYTMLILRDGVTDKSYFENLVIQKDIYNNKKGAIYKYIPSKILPTGHNSFKFEGDILKTKINAGGTTEVQSLVSCIITITVCCEHPEGNTVGPLHIATGNCNNSNFMYDLSIVGLCSEGGTGGPTAPIDFDPGFTNNPTPGGGGGGPSDPITPAAPQDYQVPEIITSPVLNPENVDEIRNINLFYQSLTPQQLEWVTNNRQHQNTLIQYRGQNNWSDESKLFASSLIDLARNEEDQELVSYLINLSIVTKQNGYFENLFDSNYYSLINPYTVVDTEAYSHYWQVYFSMQCALARFKLSQEAGWNNLQPWQQNAKVYWEASKEMVHLGLDLIGLAPVVGEVADLTNGVIYSIEGDGVSASLSFASTIPVAGWFSAGIKFAKRADGLAYTVKAANNLISFGAYNSKKFRAAIGLFPGDPRQAHHLIPRDFADNALVQKAAQANTNQGFHMHSALNGIPMPTTNHLTGHNLYSQKVLQRLNYLNTISPTPQIAYQQINNYINHIKIIIENNQNMNLGQISNLID</sequence>
<feature type="chain" id="PRO_5047142661" evidence="2">
    <location>
        <begin position="23"/>
        <end position="615"/>
    </location>
</feature>
<reference evidence="3 4" key="1">
    <citation type="submission" date="2024-03" db="EMBL/GenBank/DDBJ databases">
        <title>Two novel species of the genus Flavobacterium exhibiting potentially degradation of complex polysaccharides.</title>
        <authorList>
            <person name="Lian X."/>
        </authorList>
    </citation>
    <scope>NUCLEOTIDE SEQUENCE [LARGE SCALE GENOMIC DNA]</scope>
    <source>
        <strain evidence="4">j3</strain>
    </source>
</reference>
<evidence type="ECO:0000313" key="4">
    <source>
        <dbReference type="Proteomes" id="UP001460072"/>
    </source>
</evidence>
<dbReference type="Pfam" id="PF14412">
    <property type="entry name" value="AHH"/>
    <property type="match status" value="1"/>
</dbReference>
<dbReference type="EMBL" id="JBCGDO010000013">
    <property type="protein sequence ID" value="MEM0542993.1"/>
    <property type="molecule type" value="Genomic_DNA"/>
</dbReference>
<evidence type="ECO:0000256" key="2">
    <source>
        <dbReference type="SAM" id="SignalP"/>
    </source>
</evidence>
<organism evidence="3 4">
    <name type="scientific">Flavobacterium aureirubrum</name>
    <dbReference type="NCBI Taxonomy" id="3133147"/>
    <lineage>
        <taxon>Bacteria</taxon>
        <taxon>Pseudomonadati</taxon>
        <taxon>Bacteroidota</taxon>
        <taxon>Flavobacteriia</taxon>
        <taxon>Flavobacteriales</taxon>
        <taxon>Flavobacteriaceae</taxon>
        <taxon>Flavobacterium</taxon>
    </lineage>
</organism>
<dbReference type="CDD" id="cd20745">
    <property type="entry name" value="FIX_RhsA_AHH_HNH-like"/>
    <property type="match status" value="1"/>
</dbReference>
<evidence type="ECO:0000256" key="1">
    <source>
        <dbReference type="SAM" id="MobiDB-lite"/>
    </source>
</evidence>
<evidence type="ECO:0000313" key="3">
    <source>
        <dbReference type="EMBL" id="MEM0542993.1"/>
    </source>
</evidence>